<dbReference type="PANTHER" id="PTHR42912">
    <property type="entry name" value="METHYLTRANSFERASE"/>
    <property type="match status" value="1"/>
</dbReference>
<dbReference type="CDD" id="cd02440">
    <property type="entry name" value="AdoMet_MTases"/>
    <property type="match status" value="1"/>
</dbReference>
<feature type="domain" description="Methyltransferase" evidence="1">
    <location>
        <begin position="40"/>
        <end position="142"/>
    </location>
</feature>
<proteinExistence type="predicted"/>
<name>A0ABW2V4L6_9BACL</name>
<dbReference type="GO" id="GO:0032259">
    <property type="term" value="P:methylation"/>
    <property type="evidence" value="ECO:0007669"/>
    <property type="project" value="UniProtKB-KW"/>
</dbReference>
<organism evidence="2 3">
    <name type="scientific">Paenibacillus thermoaerophilus</name>
    <dbReference type="NCBI Taxonomy" id="1215385"/>
    <lineage>
        <taxon>Bacteria</taxon>
        <taxon>Bacillati</taxon>
        <taxon>Bacillota</taxon>
        <taxon>Bacilli</taxon>
        <taxon>Bacillales</taxon>
        <taxon>Paenibacillaceae</taxon>
        <taxon>Paenibacillus</taxon>
    </lineage>
</organism>
<dbReference type="Proteomes" id="UP001596528">
    <property type="component" value="Unassembled WGS sequence"/>
</dbReference>
<dbReference type="InterPro" id="IPR029063">
    <property type="entry name" value="SAM-dependent_MTases_sf"/>
</dbReference>
<dbReference type="Gene3D" id="3.40.50.150">
    <property type="entry name" value="Vaccinia Virus protein VP39"/>
    <property type="match status" value="1"/>
</dbReference>
<keyword evidence="3" id="KW-1185">Reference proteome</keyword>
<keyword evidence="2" id="KW-0489">Methyltransferase</keyword>
<dbReference type="PANTHER" id="PTHR42912:SF93">
    <property type="entry name" value="N6-ADENOSINE-METHYLTRANSFERASE TMT1A"/>
    <property type="match status" value="1"/>
</dbReference>
<accession>A0ABW2V4L6</accession>
<reference evidence="3" key="1">
    <citation type="journal article" date="2019" name="Int. J. Syst. Evol. Microbiol.">
        <title>The Global Catalogue of Microorganisms (GCM) 10K type strain sequencing project: providing services to taxonomists for standard genome sequencing and annotation.</title>
        <authorList>
            <consortium name="The Broad Institute Genomics Platform"/>
            <consortium name="The Broad Institute Genome Sequencing Center for Infectious Disease"/>
            <person name="Wu L."/>
            <person name="Ma J."/>
        </authorList>
    </citation>
    <scope>NUCLEOTIDE SEQUENCE [LARGE SCALE GENOMIC DNA]</scope>
    <source>
        <strain evidence="3">JCM 18657</strain>
    </source>
</reference>
<evidence type="ECO:0000313" key="3">
    <source>
        <dbReference type="Proteomes" id="UP001596528"/>
    </source>
</evidence>
<dbReference type="GO" id="GO:0008168">
    <property type="term" value="F:methyltransferase activity"/>
    <property type="evidence" value="ECO:0007669"/>
    <property type="project" value="UniProtKB-KW"/>
</dbReference>
<dbReference type="InterPro" id="IPR050508">
    <property type="entry name" value="Methyltransf_Superfamily"/>
</dbReference>
<dbReference type="Pfam" id="PF13649">
    <property type="entry name" value="Methyltransf_25"/>
    <property type="match status" value="1"/>
</dbReference>
<dbReference type="RefSeq" id="WP_138790591.1">
    <property type="nucleotide sequence ID" value="NZ_JBHTGQ010000035.1"/>
</dbReference>
<evidence type="ECO:0000259" key="1">
    <source>
        <dbReference type="Pfam" id="PF13649"/>
    </source>
</evidence>
<protein>
    <submittedName>
        <fullName evidence="2">Class I SAM-dependent methyltransferase</fullName>
        <ecNumber evidence="2">2.1.1.-</ecNumber>
    </submittedName>
</protein>
<keyword evidence="2" id="KW-0808">Transferase</keyword>
<sequence length="228" mass="25825">MPDHRTIYEQQAERYHLLISKQAGLRRAVESIRPCRGLDIADVGAGTGRLTVELAPEARSIVALDASEAMLRIAAERLKQAGLTNWRTQTADLRKLPLEDNSADLVVAGWSICYLAGSHNANWESNLRAIIGEARRVLRDKGTIVIFETMGTGFETPNPPDFLIPYYAALVETYGFSHRWVRTDYRFDDVRQAEELTRFFFGPELAERVAAERLVRLPECAGIWWLHL</sequence>
<gene>
    <name evidence="2" type="ORF">ACFQWB_14200</name>
</gene>
<comment type="caution">
    <text evidence="2">The sequence shown here is derived from an EMBL/GenBank/DDBJ whole genome shotgun (WGS) entry which is preliminary data.</text>
</comment>
<dbReference type="EC" id="2.1.1.-" evidence="2"/>
<evidence type="ECO:0000313" key="2">
    <source>
        <dbReference type="EMBL" id="MFC7751072.1"/>
    </source>
</evidence>
<dbReference type="EMBL" id="JBHTGQ010000035">
    <property type="protein sequence ID" value="MFC7751072.1"/>
    <property type="molecule type" value="Genomic_DNA"/>
</dbReference>
<dbReference type="InterPro" id="IPR041698">
    <property type="entry name" value="Methyltransf_25"/>
</dbReference>
<dbReference type="SUPFAM" id="SSF53335">
    <property type="entry name" value="S-adenosyl-L-methionine-dependent methyltransferases"/>
    <property type="match status" value="1"/>
</dbReference>